<keyword evidence="2" id="KW-1185">Reference proteome</keyword>
<sequence length="283" mass="31400">MGIKFNFRYPGSPSGLYALKNVSFTIAPSSMVVIVGQNGSGKSSLANLLTGLTKPFSGDILIDGIKSSFFRREDLTRTIASLTQDHRILPLTVAENISLGDLDHVHSMGRVWEAAELGGASGFISKFPDKLDHSLAVLRTQFTNGDLSEGPLADFAEEFMRYTDISGGERQRLAASRTFMRLLSPRTKLVVVDEPSAAIDPIGEHELFERLRERRRDRTMVFISHRFGHLTKYADQILCMKDGQLVEAGTHAELMALEGEYRRLYDVQAKAFTDDIPPTSDDS</sequence>
<evidence type="ECO:0000313" key="1">
    <source>
        <dbReference type="EMBL" id="KAI0086163.1"/>
    </source>
</evidence>
<accession>A0ACB8TVT7</accession>
<dbReference type="Proteomes" id="UP001055072">
    <property type="component" value="Unassembled WGS sequence"/>
</dbReference>
<organism evidence="1 2">
    <name type="scientific">Irpex rosettiformis</name>
    <dbReference type="NCBI Taxonomy" id="378272"/>
    <lineage>
        <taxon>Eukaryota</taxon>
        <taxon>Fungi</taxon>
        <taxon>Dikarya</taxon>
        <taxon>Basidiomycota</taxon>
        <taxon>Agaricomycotina</taxon>
        <taxon>Agaricomycetes</taxon>
        <taxon>Polyporales</taxon>
        <taxon>Irpicaceae</taxon>
        <taxon>Irpex</taxon>
    </lineage>
</organism>
<proteinExistence type="predicted"/>
<dbReference type="EMBL" id="MU274925">
    <property type="protein sequence ID" value="KAI0086163.1"/>
    <property type="molecule type" value="Genomic_DNA"/>
</dbReference>
<evidence type="ECO:0000313" key="2">
    <source>
        <dbReference type="Proteomes" id="UP001055072"/>
    </source>
</evidence>
<protein>
    <submittedName>
        <fullName evidence="1">P-loop containing nucleoside triphosphate hydrolase protein</fullName>
    </submittedName>
</protein>
<comment type="caution">
    <text evidence="1">The sequence shown here is derived from an EMBL/GenBank/DDBJ whole genome shotgun (WGS) entry which is preliminary data.</text>
</comment>
<name>A0ACB8TVT7_9APHY</name>
<gene>
    <name evidence="1" type="ORF">BDY19DRAFT_986702</name>
</gene>
<reference evidence="1" key="1">
    <citation type="journal article" date="2021" name="Environ. Microbiol.">
        <title>Gene family expansions and transcriptome signatures uncover fungal adaptations to wood decay.</title>
        <authorList>
            <person name="Hage H."/>
            <person name="Miyauchi S."/>
            <person name="Viragh M."/>
            <person name="Drula E."/>
            <person name="Min B."/>
            <person name="Chaduli D."/>
            <person name="Navarro D."/>
            <person name="Favel A."/>
            <person name="Norest M."/>
            <person name="Lesage-Meessen L."/>
            <person name="Balint B."/>
            <person name="Merenyi Z."/>
            <person name="de Eugenio L."/>
            <person name="Morin E."/>
            <person name="Martinez A.T."/>
            <person name="Baldrian P."/>
            <person name="Stursova M."/>
            <person name="Martinez M.J."/>
            <person name="Novotny C."/>
            <person name="Magnuson J.K."/>
            <person name="Spatafora J.W."/>
            <person name="Maurice S."/>
            <person name="Pangilinan J."/>
            <person name="Andreopoulos W."/>
            <person name="LaButti K."/>
            <person name="Hundley H."/>
            <person name="Na H."/>
            <person name="Kuo A."/>
            <person name="Barry K."/>
            <person name="Lipzen A."/>
            <person name="Henrissat B."/>
            <person name="Riley R."/>
            <person name="Ahrendt S."/>
            <person name="Nagy L.G."/>
            <person name="Grigoriev I.V."/>
            <person name="Martin F."/>
            <person name="Rosso M.N."/>
        </authorList>
    </citation>
    <scope>NUCLEOTIDE SEQUENCE</scope>
    <source>
        <strain evidence="1">CBS 384.51</strain>
    </source>
</reference>
<keyword evidence="1" id="KW-0378">Hydrolase</keyword>